<dbReference type="AlphaFoldDB" id="A0A9W8XGV5"/>
<protein>
    <submittedName>
        <fullName evidence="2">Uncharacterized protein</fullName>
    </submittedName>
</protein>
<accession>A0A9W8XGV5</accession>
<evidence type="ECO:0000256" key="1">
    <source>
        <dbReference type="SAM" id="MobiDB-lite"/>
    </source>
</evidence>
<evidence type="ECO:0000313" key="3">
    <source>
        <dbReference type="Proteomes" id="UP001140513"/>
    </source>
</evidence>
<gene>
    <name evidence="2" type="ORF">N0V89_009030</name>
</gene>
<sequence length="421" mass="45640">MAPGHRGNGSATNAGNDPPDGTLKVALDMVASGLGDVVLVEEMLEKELSAAAKAIIAGVASGRLNVPVAHQHLTRLLQQFQVDVDVVLTAALELLVSDELDTELMEAMLGISITAPMRAVLNRVASKILAPSDAQPHLKRLINIANAQCEIHTPTSPTIGQVPKLSPRSPSEATSEKRESARNSPTLSIAASETPVPIVIPSTSSVTHLPPTILHMDRIASASLAQVVPSPTQVALPPITQCPAGDLVVQQRKRARSEEDGDDRRGIKRVSVQTGRRDSSMNFNDMITHIIRVTRRPPTGEHQSQIQVPKEVGYFATTNFAPYGPGHPDKAGRVNTAHYGSTNERDLGLCYATWCRDDRQCLVGKDCPWRHYLDVFAIGYIWRCGDRQEGHAFLLKAIKNLQAGNHEPVHTHVPIPKDLSR</sequence>
<comment type="caution">
    <text evidence="2">The sequence shown here is derived from an EMBL/GenBank/DDBJ whole genome shotgun (WGS) entry which is preliminary data.</text>
</comment>
<keyword evidence="3" id="KW-1185">Reference proteome</keyword>
<dbReference type="GeneID" id="80912560"/>
<feature type="compositionally biased region" description="Basic and acidic residues" evidence="1">
    <location>
        <begin position="256"/>
        <end position="265"/>
    </location>
</feature>
<evidence type="ECO:0000313" key="2">
    <source>
        <dbReference type="EMBL" id="KAJ4350409.1"/>
    </source>
</evidence>
<feature type="region of interest" description="Disordered" evidence="1">
    <location>
        <begin position="252"/>
        <end position="276"/>
    </location>
</feature>
<organism evidence="2 3">
    <name type="scientific">Didymosphaeria variabile</name>
    <dbReference type="NCBI Taxonomy" id="1932322"/>
    <lineage>
        <taxon>Eukaryota</taxon>
        <taxon>Fungi</taxon>
        <taxon>Dikarya</taxon>
        <taxon>Ascomycota</taxon>
        <taxon>Pezizomycotina</taxon>
        <taxon>Dothideomycetes</taxon>
        <taxon>Pleosporomycetidae</taxon>
        <taxon>Pleosporales</taxon>
        <taxon>Massarineae</taxon>
        <taxon>Didymosphaeriaceae</taxon>
        <taxon>Didymosphaeria</taxon>
    </lineage>
</organism>
<proteinExistence type="predicted"/>
<dbReference type="EMBL" id="JAPEUX010000006">
    <property type="protein sequence ID" value="KAJ4350409.1"/>
    <property type="molecule type" value="Genomic_DNA"/>
</dbReference>
<dbReference type="RefSeq" id="XP_056069339.1">
    <property type="nucleotide sequence ID" value="XM_056217783.1"/>
</dbReference>
<dbReference type="Proteomes" id="UP001140513">
    <property type="component" value="Unassembled WGS sequence"/>
</dbReference>
<reference evidence="2" key="1">
    <citation type="submission" date="2022-10" db="EMBL/GenBank/DDBJ databases">
        <title>Tapping the CABI collections for fungal endophytes: first genome assemblies for Collariella, Neodidymelliopsis, Ascochyta clinopodiicola, Didymella pomorum, Didymosphaeria variabile, Neocosmospora piperis and Neocucurbitaria cava.</title>
        <authorList>
            <person name="Hill R."/>
        </authorList>
    </citation>
    <scope>NUCLEOTIDE SEQUENCE</scope>
    <source>
        <strain evidence="2">IMI 356815</strain>
    </source>
</reference>
<feature type="region of interest" description="Disordered" evidence="1">
    <location>
        <begin position="153"/>
        <end position="186"/>
    </location>
</feature>
<dbReference type="OrthoDB" id="3797593at2759"/>
<name>A0A9W8XGV5_9PLEO</name>